<protein>
    <submittedName>
        <fullName evidence="1">Uncharacterized protein</fullName>
    </submittedName>
</protein>
<accession>A0A9Q1EP35</accession>
<proteinExistence type="predicted"/>
<comment type="caution">
    <text evidence="1">The sequence shown here is derived from an EMBL/GenBank/DDBJ whole genome shotgun (WGS) entry which is preliminary data.</text>
</comment>
<keyword evidence="2" id="KW-1185">Reference proteome</keyword>
<dbReference type="AlphaFoldDB" id="A0A9Q1EP35"/>
<name>A0A9Q1EP35_SYNKA</name>
<gene>
    <name evidence="1" type="ORF">SKAU_G00322670</name>
</gene>
<reference evidence="1" key="1">
    <citation type="journal article" date="2023" name="Science">
        <title>Genome structures resolve the early diversification of teleost fishes.</title>
        <authorList>
            <person name="Parey E."/>
            <person name="Louis A."/>
            <person name="Montfort J."/>
            <person name="Bouchez O."/>
            <person name="Roques C."/>
            <person name="Iampietro C."/>
            <person name="Lluch J."/>
            <person name="Castinel A."/>
            <person name="Donnadieu C."/>
            <person name="Desvignes T."/>
            <person name="Floi Bucao C."/>
            <person name="Jouanno E."/>
            <person name="Wen M."/>
            <person name="Mejri S."/>
            <person name="Dirks R."/>
            <person name="Jansen H."/>
            <person name="Henkel C."/>
            <person name="Chen W.J."/>
            <person name="Zahm M."/>
            <person name="Cabau C."/>
            <person name="Klopp C."/>
            <person name="Thompson A.W."/>
            <person name="Robinson-Rechavi M."/>
            <person name="Braasch I."/>
            <person name="Lecointre G."/>
            <person name="Bobe J."/>
            <person name="Postlethwait J.H."/>
            <person name="Berthelot C."/>
            <person name="Roest Crollius H."/>
            <person name="Guiguen Y."/>
        </authorList>
    </citation>
    <scope>NUCLEOTIDE SEQUENCE</scope>
    <source>
        <strain evidence="1">WJC10195</strain>
    </source>
</reference>
<dbReference type="Proteomes" id="UP001152622">
    <property type="component" value="Chromosome 14"/>
</dbReference>
<sequence>MERVCRRGLRDAERSPAYAQFWQVSTLSRENRLSAADGFVAGHGGVYRHPRRRCPVMSSARTMSSVALTEQSPRINCPVMTLLSR</sequence>
<evidence type="ECO:0000313" key="1">
    <source>
        <dbReference type="EMBL" id="KAJ8342339.1"/>
    </source>
</evidence>
<organism evidence="1 2">
    <name type="scientific">Synaphobranchus kaupii</name>
    <name type="common">Kaup's arrowtooth eel</name>
    <dbReference type="NCBI Taxonomy" id="118154"/>
    <lineage>
        <taxon>Eukaryota</taxon>
        <taxon>Metazoa</taxon>
        <taxon>Chordata</taxon>
        <taxon>Craniata</taxon>
        <taxon>Vertebrata</taxon>
        <taxon>Euteleostomi</taxon>
        <taxon>Actinopterygii</taxon>
        <taxon>Neopterygii</taxon>
        <taxon>Teleostei</taxon>
        <taxon>Anguilliformes</taxon>
        <taxon>Synaphobranchidae</taxon>
        <taxon>Synaphobranchus</taxon>
    </lineage>
</organism>
<evidence type="ECO:0000313" key="2">
    <source>
        <dbReference type="Proteomes" id="UP001152622"/>
    </source>
</evidence>
<dbReference type="EMBL" id="JAINUF010000014">
    <property type="protein sequence ID" value="KAJ8342339.1"/>
    <property type="molecule type" value="Genomic_DNA"/>
</dbReference>